<organism evidence="2 3">
    <name type="scientific">Desertihabitans brevis</name>
    <dbReference type="NCBI Taxonomy" id="2268447"/>
    <lineage>
        <taxon>Bacteria</taxon>
        <taxon>Bacillati</taxon>
        <taxon>Actinomycetota</taxon>
        <taxon>Actinomycetes</taxon>
        <taxon>Propionibacteriales</taxon>
        <taxon>Propionibacteriaceae</taxon>
        <taxon>Desertihabitans</taxon>
    </lineage>
</organism>
<proteinExistence type="predicted"/>
<dbReference type="Pfam" id="PF12502">
    <property type="entry name" value="DUF3710"/>
    <property type="match status" value="1"/>
</dbReference>
<evidence type="ECO:0000313" key="3">
    <source>
        <dbReference type="Proteomes" id="UP000252770"/>
    </source>
</evidence>
<feature type="region of interest" description="Disordered" evidence="1">
    <location>
        <begin position="1"/>
        <end position="49"/>
    </location>
</feature>
<feature type="compositionally biased region" description="Low complexity" evidence="1">
    <location>
        <begin position="244"/>
        <end position="254"/>
    </location>
</feature>
<dbReference type="Proteomes" id="UP000252770">
    <property type="component" value="Unassembled WGS sequence"/>
</dbReference>
<dbReference type="InterPro" id="IPR022183">
    <property type="entry name" value="DUF3710"/>
</dbReference>
<evidence type="ECO:0000313" key="2">
    <source>
        <dbReference type="EMBL" id="RCK71351.1"/>
    </source>
</evidence>
<name>A0A367Z297_9ACTN</name>
<reference evidence="2 3" key="1">
    <citation type="submission" date="2018-07" db="EMBL/GenBank/DDBJ databases">
        <title>Desertimonas flava gen. nov. sp. nov.</title>
        <authorList>
            <person name="Liu S."/>
        </authorList>
    </citation>
    <scope>NUCLEOTIDE SEQUENCE [LARGE SCALE GENOMIC DNA]</scope>
    <source>
        <strain evidence="2 3">16Sb5-5</strain>
    </source>
</reference>
<evidence type="ECO:0000256" key="1">
    <source>
        <dbReference type="SAM" id="MobiDB-lite"/>
    </source>
</evidence>
<gene>
    <name evidence="2" type="ORF">DT076_02705</name>
</gene>
<accession>A0A367Z297</accession>
<keyword evidence="3" id="KW-1185">Reference proteome</keyword>
<dbReference type="EMBL" id="QOUI01000001">
    <property type="protein sequence ID" value="RCK71351.1"/>
    <property type="molecule type" value="Genomic_DNA"/>
</dbReference>
<comment type="caution">
    <text evidence="2">The sequence shown here is derived from an EMBL/GenBank/DDBJ whole genome shotgun (WGS) entry which is preliminary data.</text>
</comment>
<dbReference type="RefSeq" id="WP_114125052.1">
    <property type="nucleotide sequence ID" value="NZ_QOUI01000001.1"/>
</dbReference>
<feature type="region of interest" description="Disordered" evidence="1">
    <location>
        <begin position="239"/>
        <end position="268"/>
    </location>
</feature>
<sequence length="268" mass="28837">MIFGRRRKATAQEPTDPGPEETRQDDAEELAADADETAAAAEADDAGTDWAALDRSRNWREDGPFDITEVDLDADDIERIDLGALVITPHPGMELRLQVAQDTGKVVAAMVTVGQSALELAVFAAPRSGGLWAEIREEVLESTRRQQGRASLVEGPYGTELRRLVPVRTPDGQQGYQPSRTWAAEGPRWLLRGVVYGQAALVEDLTPPADQVHEIFAGCVVRRGEQAIAAGDVVAMTMPEGMTPRRPQQRAPQTPDGPPPGTGTATVG</sequence>
<feature type="compositionally biased region" description="Acidic residues" evidence="1">
    <location>
        <begin position="26"/>
        <end position="47"/>
    </location>
</feature>
<dbReference type="AlphaFoldDB" id="A0A367Z297"/>
<protein>
    <submittedName>
        <fullName evidence="2">DUF3710 domain-containing protein</fullName>
    </submittedName>
</protein>